<dbReference type="RefSeq" id="WP_142602881.1">
    <property type="nucleotide sequence ID" value="NZ_FXSZ01000004.1"/>
</dbReference>
<gene>
    <name evidence="1" type="ORF">SAMN06265350_1046</name>
</gene>
<organism evidence="1 2">
    <name type="scientific">Solitalea koreensis</name>
    <dbReference type="NCBI Taxonomy" id="543615"/>
    <lineage>
        <taxon>Bacteria</taxon>
        <taxon>Pseudomonadati</taxon>
        <taxon>Bacteroidota</taxon>
        <taxon>Sphingobacteriia</taxon>
        <taxon>Sphingobacteriales</taxon>
        <taxon>Sphingobacteriaceae</taxon>
        <taxon>Solitalea</taxon>
    </lineage>
</organism>
<keyword evidence="2" id="KW-1185">Reference proteome</keyword>
<dbReference type="AlphaFoldDB" id="A0A521CEI2"/>
<protein>
    <submittedName>
        <fullName evidence="1">Uncharacterized protein</fullName>
    </submittedName>
</protein>
<dbReference type="EMBL" id="FXSZ01000004">
    <property type="protein sequence ID" value="SMO57846.1"/>
    <property type="molecule type" value="Genomic_DNA"/>
</dbReference>
<dbReference type="Proteomes" id="UP000315971">
    <property type="component" value="Unassembled WGS sequence"/>
</dbReference>
<reference evidence="1 2" key="1">
    <citation type="submission" date="2017-05" db="EMBL/GenBank/DDBJ databases">
        <authorList>
            <person name="Varghese N."/>
            <person name="Submissions S."/>
        </authorList>
    </citation>
    <scope>NUCLEOTIDE SEQUENCE [LARGE SCALE GENOMIC DNA]</scope>
    <source>
        <strain evidence="1 2">DSM 21342</strain>
    </source>
</reference>
<accession>A0A521CEI2</accession>
<proteinExistence type="predicted"/>
<evidence type="ECO:0000313" key="2">
    <source>
        <dbReference type="Proteomes" id="UP000315971"/>
    </source>
</evidence>
<sequence length="97" mass="10692">MFDIGEPLFNALATPIRNSDSGLEFAERLKIAHDTAVGVVASEFTQTDRIFINQIGNFFTIPSICFSATASSFLCKLPQRLQLYSSIFKGLVLNTNT</sequence>
<evidence type="ECO:0000313" key="1">
    <source>
        <dbReference type="EMBL" id="SMO57846.1"/>
    </source>
</evidence>
<name>A0A521CEI2_9SPHI</name>